<comment type="caution">
    <text evidence="7">The sequence shown here is derived from an EMBL/GenBank/DDBJ whole genome shotgun (WGS) entry which is preliminary data.</text>
</comment>
<sequence>MKATFSRWGAKALLAVLWCLHWLPLPVLASVGRGLGTLLYRLGGSRRRIGRRNLQLCMPDMPPAEREALLREHFALLGRSLLERGVLWWASPERLRRLIHVEGEVSFAQDHAGAVMWLVPHFLALDVAGVASQLFQKRWVASIYQRQSNPTLDAAMRHGRLRFGGGEVFSRHGEGALPLVRSIKRGAVFFNLPDMDFGLRDAAFVPFFGVDAATLLAPARMAKSLKMTVQPVVAEFLPGGQGYRVRFLPPWRAYPSGDELADTRHINAWIEDEVRQMPAQYLWVHRRFKTRPPGEPRLY</sequence>
<keyword evidence="6 7" id="KW-0012">Acyltransferase</keyword>
<dbReference type="PANTHER" id="PTHR30606">
    <property type="entry name" value="LIPID A BIOSYNTHESIS LAUROYL ACYLTRANSFERASE"/>
    <property type="match status" value="1"/>
</dbReference>
<dbReference type="Pfam" id="PF03279">
    <property type="entry name" value="Lip_A_acyltrans"/>
    <property type="match status" value="1"/>
</dbReference>
<organism evidence="7 8">
    <name type="scientific">Ideonella paludis</name>
    <dbReference type="NCBI Taxonomy" id="1233411"/>
    <lineage>
        <taxon>Bacteria</taxon>
        <taxon>Pseudomonadati</taxon>
        <taxon>Pseudomonadota</taxon>
        <taxon>Betaproteobacteria</taxon>
        <taxon>Burkholderiales</taxon>
        <taxon>Sphaerotilaceae</taxon>
        <taxon>Ideonella</taxon>
    </lineage>
</organism>
<dbReference type="Proteomes" id="UP000672097">
    <property type="component" value="Unassembled WGS sequence"/>
</dbReference>
<evidence type="ECO:0000256" key="3">
    <source>
        <dbReference type="ARBA" id="ARBA00022519"/>
    </source>
</evidence>
<keyword evidence="2" id="KW-1003">Cell membrane</keyword>
<dbReference type="PANTHER" id="PTHR30606:SF9">
    <property type="entry name" value="LIPID A BIOSYNTHESIS LAUROYLTRANSFERASE"/>
    <property type="match status" value="1"/>
</dbReference>
<evidence type="ECO:0000256" key="5">
    <source>
        <dbReference type="ARBA" id="ARBA00023136"/>
    </source>
</evidence>
<evidence type="ECO:0000256" key="4">
    <source>
        <dbReference type="ARBA" id="ARBA00022679"/>
    </source>
</evidence>
<keyword evidence="8" id="KW-1185">Reference proteome</keyword>
<evidence type="ECO:0000256" key="1">
    <source>
        <dbReference type="ARBA" id="ARBA00004533"/>
    </source>
</evidence>
<proteinExistence type="predicted"/>
<reference evidence="7 8" key="1">
    <citation type="submission" date="2021-04" db="EMBL/GenBank/DDBJ databases">
        <title>The genome sequence of type strain Ideonella paludis KCTC 32238.</title>
        <authorList>
            <person name="Liu Y."/>
        </authorList>
    </citation>
    <scope>NUCLEOTIDE SEQUENCE [LARGE SCALE GENOMIC DNA]</scope>
    <source>
        <strain evidence="7 8">KCTC 32238</strain>
    </source>
</reference>
<gene>
    <name evidence="7" type="ORF">KAK11_12535</name>
</gene>
<dbReference type="CDD" id="cd07984">
    <property type="entry name" value="LPLAT_LABLAT-like"/>
    <property type="match status" value="1"/>
</dbReference>
<dbReference type="GO" id="GO:0016746">
    <property type="term" value="F:acyltransferase activity"/>
    <property type="evidence" value="ECO:0007669"/>
    <property type="project" value="UniProtKB-KW"/>
</dbReference>
<evidence type="ECO:0000313" key="8">
    <source>
        <dbReference type="Proteomes" id="UP000672097"/>
    </source>
</evidence>
<dbReference type="PIRSF" id="PIRSF026649">
    <property type="entry name" value="MsbB"/>
    <property type="match status" value="1"/>
</dbReference>
<keyword evidence="3" id="KW-0997">Cell inner membrane</keyword>
<keyword evidence="4" id="KW-0808">Transferase</keyword>
<evidence type="ECO:0000256" key="6">
    <source>
        <dbReference type="ARBA" id="ARBA00023315"/>
    </source>
</evidence>
<comment type="subcellular location">
    <subcellularLocation>
        <location evidence="1">Cell inner membrane</location>
    </subcellularLocation>
</comment>
<evidence type="ECO:0000313" key="7">
    <source>
        <dbReference type="EMBL" id="MBQ0936158.1"/>
    </source>
</evidence>
<keyword evidence="5" id="KW-0472">Membrane</keyword>
<dbReference type="InterPro" id="IPR004960">
    <property type="entry name" value="LipA_acyltrans"/>
</dbReference>
<dbReference type="RefSeq" id="WP_210809468.1">
    <property type="nucleotide sequence ID" value="NZ_JAGQDG010000004.1"/>
</dbReference>
<evidence type="ECO:0000256" key="2">
    <source>
        <dbReference type="ARBA" id="ARBA00022475"/>
    </source>
</evidence>
<protein>
    <submittedName>
        <fullName evidence="7">Lipid A biosynthesis acyltransferase</fullName>
    </submittedName>
</protein>
<accession>A0ABS5DYD0</accession>
<name>A0ABS5DYD0_9BURK</name>
<dbReference type="EMBL" id="JAGQDG010000004">
    <property type="protein sequence ID" value="MBQ0936158.1"/>
    <property type="molecule type" value="Genomic_DNA"/>
</dbReference>